<comment type="caution">
    <text evidence="1">The sequence shown here is derived from an EMBL/GenBank/DDBJ whole genome shotgun (WGS) entry which is preliminary data.</text>
</comment>
<dbReference type="EMBL" id="JAFKCT010000003">
    <property type="protein sequence ID" value="MBN7811032.1"/>
    <property type="molecule type" value="Genomic_DNA"/>
</dbReference>
<dbReference type="RefSeq" id="WP_206577819.1">
    <property type="nucleotide sequence ID" value="NZ_JAFKCT010000003.1"/>
</dbReference>
<organism evidence="1 2">
    <name type="scientific">Algoriphagus oliviformis</name>
    <dbReference type="NCBI Taxonomy" id="2811231"/>
    <lineage>
        <taxon>Bacteria</taxon>
        <taxon>Pseudomonadati</taxon>
        <taxon>Bacteroidota</taxon>
        <taxon>Cytophagia</taxon>
        <taxon>Cytophagales</taxon>
        <taxon>Cyclobacteriaceae</taxon>
        <taxon>Algoriphagus</taxon>
    </lineage>
</organism>
<keyword evidence="2" id="KW-1185">Reference proteome</keyword>
<evidence type="ECO:0008006" key="3">
    <source>
        <dbReference type="Google" id="ProtNLM"/>
    </source>
</evidence>
<evidence type="ECO:0000313" key="2">
    <source>
        <dbReference type="Proteomes" id="UP000664317"/>
    </source>
</evidence>
<reference evidence="1 2" key="1">
    <citation type="submission" date="2021-03" db="EMBL/GenBank/DDBJ databases">
        <title>novel species isolated from a fishpond in China.</title>
        <authorList>
            <person name="Lu H."/>
            <person name="Cai Z."/>
        </authorList>
    </citation>
    <scope>NUCLEOTIDE SEQUENCE [LARGE SCALE GENOMIC DNA]</scope>
    <source>
        <strain evidence="1 2">H41</strain>
    </source>
</reference>
<sequence length="304" mass="34850">MKKLLKRTASAIFGNKKTVLVESETQLLALGALLSNQQKLMNSDRINDYEFKIFSQFGDDGIIQFLVNNIRIDNKTFVEFGVENYLESNTRFLMMHSNWSGFVMDGSEANMDSLRRRPWYWKHALDCQAIFIDRDNINGLMEKTGFRDLGLLHIDLDGNDYHILEAMDLTVLNPSILIMEYNAVFGSEKAVTVPYAADFYRTRAHFSNLFYGASLPALDWLARKKGYRLVACNEAGNNAYFVREDLLNEKIKEASLASSFRAAKFRESRDEEGRLTLLGQRARQQQIRGMEVLNVLTGELEKLP</sequence>
<proteinExistence type="predicted"/>
<accession>A0ABS3C1P4</accession>
<dbReference type="Proteomes" id="UP000664317">
    <property type="component" value="Unassembled WGS sequence"/>
</dbReference>
<protein>
    <recommendedName>
        <fullName evidence="3">Methyltransferase FkbM domain-containing protein</fullName>
    </recommendedName>
</protein>
<gene>
    <name evidence="1" type="ORF">J0A68_08700</name>
</gene>
<name>A0ABS3C1P4_9BACT</name>
<evidence type="ECO:0000313" key="1">
    <source>
        <dbReference type="EMBL" id="MBN7811032.1"/>
    </source>
</evidence>